<evidence type="ECO:0000259" key="3">
    <source>
        <dbReference type="Pfam" id="PF00501"/>
    </source>
</evidence>
<keyword evidence="7" id="KW-1185">Reference proteome</keyword>
<dbReference type="Pfam" id="PF00501">
    <property type="entry name" value="AMP-binding"/>
    <property type="match status" value="1"/>
</dbReference>
<feature type="domain" description="AMP-dependent synthetase/ligase" evidence="3">
    <location>
        <begin position="127"/>
        <end position="513"/>
    </location>
</feature>
<dbReference type="NCBIfam" id="NF007815">
    <property type="entry name" value="PRK10524.1"/>
    <property type="match status" value="1"/>
</dbReference>
<dbReference type="GO" id="GO:0050218">
    <property type="term" value="F:propionate-CoA ligase activity"/>
    <property type="evidence" value="ECO:0007669"/>
    <property type="project" value="UniProtKB-EC"/>
</dbReference>
<name>A0ABT7VYE5_9BORD</name>
<dbReference type="InterPro" id="IPR032387">
    <property type="entry name" value="ACAS_N"/>
</dbReference>
<dbReference type="Pfam" id="PF16177">
    <property type="entry name" value="ACAS_N"/>
    <property type="match status" value="1"/>
</dbReference>
<dbReference type="InterPro" id="IPR012694">
    <property type="entry name" value="Propion_PrpE"/>
</dbReference>
<evidence type="ECO:0000259" key="5">
    <source>
        <dbReference type="Pfam" id="PF16177"/>
    </source>
</evidence>
<dbReference type="RefSeq" id="WP_269321386.1">
    <property type="nucleotide sequence ID" value="NZ_JAUDJE010000002.1"/>
</dbReference>
<dbReference type="InterPro" id="IPR020845">
    <property type="entry name" value="AMP-binding_CS"/>
</dbReference>
<comment type="caution">
    <text evidence="6">The sequence shown here is derived from an EMBL/GenBank/DDBJ whole genome shotgun (WGS) entry which is preliminary data.</text>
</comment>
<protein>
    <submittedName>
        <fullName evidence="6">Propionate--CoA ligase</fullName>
        <ecNumber evidence="6">6.2.1.17</ecNumber>
    </submittedName>
</protein>
<dbReference type="SUPFAM" id="SSF56801">
    <property type="entry name" value="Acetyl-CoA synthetase-like"/>
    <property type="match status" value="1"/>
</dbReference>
<accession>A0ABT7VYE5</accession>
<feature type="domain" description="Acetyl-coenzyme A synthetase N-terminal" evidence="5">
    <location>
        <begin position="72"/>
        <end position="125"/>
    </location>
</feature>
<gene>
    <name evidence="6" type="ORF">QUC21_02850</name>
</gene>
<dbReference type="NCBIfam" id="NF001208">
    <property type="entry name" value="PRK00174.1"/>
    <property type="match status" value="1"/>
</dbReference>
<dbReference type="Gene3D" id="3.30.300.30">
    <property type="match status" value="1"/>
</dbReference>
<feature type="region of interest" description="Disordered" evidence="2">
    <location>
        <begin position="1"/>
        <end position="74"/>
    </location>
</feature>
<dbReference type="InterPro" id="IPR000873">
    <property type="entry name" value="AMP-dep_synth/lig_dom"/>
</dbReference>
<dbReference type="InterPro" id="IPR042099">
    <property type="entry name" value="ANL_N_sf"/>
</dbReference>
<sequence>MRLARFYQTAATPGRWRPPALPCRKPRGRPGEYPRSGGKPGASFAGHNSGEWPQSHPRRARASTETPMQKTRDFHRRSIEDRDAFWREEAGRIHWETPFEQVLDYSRPPFARWFVGGRTNLCYNAVDRWLPQQADKPALIWVSTEVDRETVYTRRQLHEEVNAVAAMLREQGVGPGDRVLLYMPMVPEAVFTMLACARLGAVHSVVFGGFASVNLAQRIDDAAPKVVVSTDAGSRGGKVVPYKPLLDRALGLCARPPGAVIVLDRGLAPCERQAGRDLDYAELRARHQGAHVPVQWVESSDPSYILYTSGTTGKPKGVQRDTGGYAVALAASMEYLFDGKPGDTYFCTSDIGWVVGHSYIVYGPLIGGQATILYEGTPVRPDGAILWKLVERFQVNTLFSAPTAVRVLKRQAPELLARHDLSSLRAVYLAGEPLDEPTAQWISQGLGKPIIDNYWQTESGWPILSAQPGVERVPTRFGSPSFPVYGFDARIVSESTGEDLPPGSKGVVAIAPPLPPGAMSTIWGDDARFVQTYFTSIPGRQLYSTFDWGRVDQDGYWFILGRTDDVINVAGHRLGTREIEESINSHSGVAECAVVGVADALKGQAAMAFAVLKNPAGAAGPDAARALEGDIMRVVEEQLGAVARPARIRFVAALPKTRSGKVLRRAIVAICEGRDPGDLTTIEDPTSLDQIKESLQ</sequence>
<dbReference type="InterPro" id="IPR025110">
    <property type="entry name" value="AMP-bd_C"/>
</dbReference>
<dbReference type="EC" id="6.2.1.17" evidence="6"/>
<evidence type="ECO:0000259" key="4">
    <source>
        <dbReference type="Pfam" id="PF13193"/>
    </source>
</evidence>
<dbReference type="EMBL" id="JAUDJE010000002">
    <property type="protein sequence ID" value="MDM9557947.1"/>
    <property type="molecule type" value="Genomic_DNA"/>
</dbReference>
<dbReference type="Gene3D" id="3.40.50.12780">
    <property type="entry name" value="N-terminal domain of ligase-like"/>
    <property type="match status" value="1"/>
</dbReference>
<evidence type="ECO:0000256" key="1">
    <source>
        <dbReference type="ARBA" id="ARBA00006432"/>
    </source>
</evidence>
<reference evidence="6" key="1">
    <citation type="submission" date="2023-06" db="EMBL/GenBank/DDBJ databases">
        <title>full genome analysis of Phenantherene degrader P3.</title>
        <authorList>
            <person name="Akbar A."/>
            <person name="Rahmeh R."/>
            <person name="Kishk M."/>
        </authorList>
    </citation>
    <scope>NUCLEOTIDE SEQUENCE</scope>
    <source>
        <strain evidence="6">P3</strain>
    </source>
</reference>
<evidence type="ECO:0000256" key="2">
    <source>
        <dbReference type="SAM" id="MobiDB-lite"/>
    </source>
</evidence>
<evidence type="ECO:0000313" key="6">
    <source>
        <dbReference type="EMBL" id="MDM9557947.1"/>
    </source>
</evidence>
<dbReference type="PROSITE" id="PS00455">
    <property type="entry name" value="AMP_BINDING"/>
    <property type="match status" value="1"/>
</dbReference>
<organism evidence="6 7">
    <name type="scientific">Bordetella petrii</name>
    <dbReference type="NCBI Taxonomy" id="94624"/>
    <lineage>
        <taxon>Bacteria</taxon>
        <taxon>Pseudomonadati</taxon>
        <taxon>Pseudomonadota</taxon>
        <taxon>Betaproteobacteria</taxon>
        <taxon>Burkholderiales</taxon>
        <taxon>Alcaligenaceae</taxon>
        <taxon>Bordetella</taxon>
    </lineage>
</organism>
<dbReference type="NCBIfam" id="TIGR02316">
    <property type="entry name" value="propion_prpE"/>
    <property type="match status" value="1"/>
</dbReference>
<evidence type="ECO:0000313" key="7">
    <source>
        <dbReference type="Proteomes" id="UP001175604"/>
    </source>
</evidence>
<dbReference type="PANTHER" id="PTHR43347">
    <property type="entry name" value="ACYL-COA SYNTHETASE"/>
    <property type="match status" value="1"/>
</dbReference>
<keyword evidence="6" id="KW-0436">Ligase</keyword>
<proteinExistence type="inferred from homology"/>
<dbReference type="Pfam" id="PF13193">
    <property type="entry name" value="AMP-binding_C"/>
    <property type="match status" value="1"/>
</dbReference>
<dbReference type="InterPro" id="IPR045851">
    <property type="entry name" value="AMP-bd_C_sf"/>
</dbReference>
<feature type="domain" description="AMP-binding enzyme C-terminal" evidence="4">
    <location>
        <begin position="578"/>
        <end position="661"/>
    </location>
</feature>
<dbReference type="PANTHER" id="PTHR43347:SF3">
    <property type="entry name" value="ACYL-COA SYNTHETASE SHORT-CHAIN FAMILY MEMBER 3, MITOCHONDRIAL"/>
    <property type="match status" value="1"/>
</dbReference>
<dbReference type="Proteomes" id="UP001175604">
    <property type="component" value="Unassembled WGS sequence"/>
</dbReference>
<comment type="similarity">
    <text evidence="1">Belongs to the ATP-dependent AMP-binding enzyme family.</text>
</comment>